<dbReference type="Proteomes" id="UP000245762">
    <property type="component" value="Unassembled WGS sequence"/>
</dbReference>
<evidence type="ECO:0000313" key="7">
    <source>
        <dbReference type="Proteomes" id="UP000245762"/>
    </source>
</evidence>
<dbReference type="GO" id="GO:0005829">
    <property type="term" value="C:cytosol"/>
    <property type="evidence" value="ECO:0007669"/>
    <property type="project" value="TreeGrafter"/>
</dbReference>
<evidence type="ECO:0000256" key="2">
    <source>
        <dbReference type="ARBA" id="ARBA00023125"/>
    </source>
</evidence>
<dbReference type="PRINTS" id="PR00034">
    <property type="entry name" value="HTHCRP"/>
</dbReference>
<name>A0A316KVR9_9FLAO</name>
<dbReference type="AlphaFoldDB" id="A0A316KVR9"/>
<keyword evidence="2" id="KW-0238">DNA-binding</keyword>
<dbReference type="OrthoDB" id="667966at2"/>
<evidence type="ECO:0000313" key="6">
    <source>
        <dbReference type="EMBL" id="PWL37864.1"/>
    </source>
</evidence>
<proteinExistence type="predicted"/>
<dbReference type="InterPro" id="IPR018490">
    <property type="entry name" value="cNMP-bd_dom_sf"/>
</dbReference>
<dbReference type="InterPro" id="IPR000595">
    <property type="entry name" value="cNMP-bd_dom"/>
</dbReference>
<keyword evidence="3" id="KW-0804">Transcription</keyword>
<dbReference type="PANTHER" id="PTHR24567">
    <property type="entry name" value="CRP FAMILY TRANSCRIPTIONAL REGULATORY PROTEIN"/>
    <property type="match status" value="1"/>
</dbReference>
<dbReference type="GO" id="GO:0003700">
    <property type="term" value="F:DNA-binding transcription factor activity"/>
    <property type="evidence" value="ECO:0007669"/>
    <property type="project" value="TreeGrafter"/>
</dbReference>
<sequence length="198" mass="22803">MISDDLLKKYGAEKVHLVKREVLFGVDTLPRYYFQVISGKIKMNNFNEDGKEFIQGIFSEGLSFGEPPLLAELAYPAYAEAVANSIVWKLEKSKFLALLKENPETHLVLTKVLARRLHYKATMVAEISSESPEHRLLKLIDYFKTHIHKIPDEEPYLVELSRQQMADLIGLRVETVIRAIKSLEKKNILQLQSHKIVR</sequence>
<dbReference type="SUPFAM" id="SSF46785">
    <property type="entry name" value="Winged helix' DNA-binding domain"/>
    <property type="match status" value="1"/>
</dbReference>
<reference evidence="6 7" key="1">
    <citation type="submission" date="2018-05" db="EMBL/GenBank/DDBJ databases">
        <title>Complete genome sequence of Flagellimonas aquimarina ECD12 isolated from seaweed Ecklonia cava.</title>
        <authorList>
            <person name="Choi S."/>
            <person name="Seong C."/>
        </authorList>
    </citation>
    <scope>NUCLEOTIDE SEQUENCE [LARGE SCALE GENOMIC DNA]</scope>
    <source>
        <strain evidence="6 7">ECD12</strain>
    </source>
</reference>
<organism evidence="6 7">
    <name type="scientific">Flagellimonas aquimarina</name>
    <dbReference type="NCBI Taxonomy" id="2201895"/>
    <lineage>
        <taxon>Bacteria</taxon>
        <taxon>Pseudomonadati</taxon>
        <taxon>Bacteroidota</taxon>
        <taxon>Flavobacteriia</taxon>
        <taxon>Flavobacteriales</taxon>
        <taxon>Flavobacteriaceae</taxon>
        <taxon>Flagellimonas</taxon>
    </lineage>
</organism>
<dbReference type="EMBL" id="QGEG01000003">
    <property type="protein sequence ID" value="PWL37864.1"/>
    <property type="molecule type" value="Genomic_DNA"/>
</dbReference>
<dbReference type="PROSITE" id="PS51063">
    <property type="entry name" value="HTH_CRP_2"/>
    <property type="match status" value="1"/>
</dbReference>
<dbReference type="Pfam" id="PF00027">
    <property type="entry name" value="cNMP_binding"/>
    <property type="match status" value="1"/>
</dbReference>
<gene>
    <name evidence="6" type="ORF">DKG77_13940</name>
</gene>
<dbReference type="Pfam" id="PF13545">
    <property type="entry name" value="HTH_Crp_2"/>
    <property type="match status" value="1"/>
</dbReference>
<evidence type="ECO:0000256" key="3">
    <source>
        <dbReference type="ARBA" id="ARBA00023163"/>
    </source>
</evidence>
<dbReference type="InterPro" id="IPR012318">
    <property type="entry name" value="HTH_CRP"/>
</dbReference>
<feature type="domain" description="HTH crp-type" evidence="5">
    <location>
        <begin position="130"/>
        <end position="198"/>
    </location>
</feature>
<dbReference type="InterPro" id="IPR050397">
    <property type="entry name" value="Env_Response_Regulators"/>
</dbReference>
<dbReference type="PROSITE" id="PS50042">
    <property type="entry name" value="CNMP_BINDING_3"/>
    <property type="match status" value="1"/>
</dbReference>
<dbReference type="InterPro" id="IPR014710">
    <property type="entry name" value="RmlC-like_jellyroll"/>
</dbReference>
<comment type="caution">
    <text evidence="6">The sequence shown here is derived from an EMBL/GenBank/DDBJ whole genome shotgun (WGS) entry which is preliminary data.</text>
</comment>
<accession>A0A316KVR9</accession>
<evidence type="ECO:0000259" key="5">
    <source>
        <dbReference type="PROSITE" id="PS51063"/>
    </source>
</evidence>
<evidence type="ECO:0000256" key="1">
    <source>
        <dbReference type="ARBA" id="ARBA00023015"/>
    </source>
</evidence>
<dbReference type="InterPro" id="IPR036390">
    <property type="entry name" value="WH_DNA-bd_sf"/>
</dbReference>
<keyword evidence="1" id="KW-0805">Transcription regulation</keyword>
<feature type="domain" description="Cyclic nucleotide-binding" evidence="4">
    <location>
        <begin position="33"/>
        <end position="116"/>
    </location>
</feature>
<dbReference type="CDD" id="cd00038">
    <property type="entry name" value="CAP_ED"/>
    <property type="match status" value="1"/>
</dbReference>
<dbReference type="PANTHER" id="PTHR24567:SF26">
    <property type="entry name" value="REGULATORY PROTEIN YEIL"/>
    <property type="match status" value="1"/>
</dbReference>
<keyword evidence="7" id="KW-1185">Reference proteome</keyword>
<evidence type="ECO:0000259" key="4">
    <source>
        <dbReference type="PROSITE" id="PS50042"/>
    </source>
</evidence>
<dbReference type="Gene3D" id="2.60.120.10">
    <property type="entry name" value="Jelly Rolls"/>
    <property type="match status" value="1"/>
</dbReference>
<dbReference type="SUPFAM" id="SSF51206">
    <property type="entry name" value="cAMP-binding domain-like"/>
    <property type="match status" value="1"/>
</dbReference>
<dbReference type="RefSeq" id="WP_109664171.1">
    <property type="nucleotide sequence ID" value="NZ_QGEG01000003.1"/>
</dbReference>
<protein>
    <submittedName>
        <fullName evidence="6">Crp/Fnr family transcriptional regulator</fullName>
    </submittedName>
</protein>
<dbReference type="GO" id="GO:0003677">
    <property type="term" value="F:DNA binding"/>
    <property type="evidence" value="ECO:0007669"/>
    <property type="project" value="UniProtKB-KW"/>
</dbReference>